<feature type="repeat" description="ANK" evidence="3">
    <location>
        <begin position="79"/>
        <end position="100"/>
    </location>
</feature>
<dbReference type="InterPro" id="IPR036770">
    <property type="entry name" value="Ankyrin_rpt-contain_sf"/>
</dbReference>
<name>A0A409WKA8_PSICY</name>
<dbReference type="STRING" id="93625.A0A409WKA8"/>
<dbReference type="OrthoDB" id="10057496at2759"/>
<dbReference type="InParanoid" id="A0A409WKA8"/>
<sequence>MSPTPSDDYKAEVFLSCRYGDLEDVQAFVSKYGATSLTNVRDENENCVLHMICANGHLDLLSYLLPLLPSALLSAQNVSGSTPLHWAALNAHLDIAQKLVLYADGPGRDLIDIKNAAGLSPLGEAEIAGWEEGAKWFVEVMNLESEGGSKEEEDAALDTEDGSNREIEVEIEDADGQIAKMTISGSTPSAAPEASVS</sequence>
<dbReference type="PANTHER" id="PTHR24126">
    <property type="entry name" value="ANKYRIN REPEAT, PH AND SEC7 DOMAIN CONTAINING PROTEIN SECG-RELATED"/>
    <property type="match status" value="1"/>
</dbReference>
<dbReference type="SUPFAM" id="SSF48403">
    <property type="entry name" value="Ankyrin repeat"/>
    <property type="match status" value="1"/>
</dbReference>
<dbReference type="PROSITE" id="PS50088">
    <property type="entry name" value="ANK_REPEAT"/>
    <property type="match status" value="1"/>
</dbReference>
<dbReference type="InterPro" id="IPR002110">
    <property type="entry name" value="Ankyrin_rpt"/>
</dbReference>
<dbReference type="Proteomes" id="UP000283269">
    <property type="component" value="Unassembled WGS sequence"/>
</dbReference>
<dbReference type="FunCoup" id="A0A409WKA8">
    <property type="interactions" value="22"/>
</dbReference>
<gene>
    <name evidence="5" type="ORF">CVT25_002267</name>
</gene>
<dbReference type="PANTHER" id="PTHR24126:SF14">
    <property type="entry name" value="ANK_REP_REGION DOMAIN-CONTAINING PROTEIN"/>
    <property type="match status" value="1"/>
</dbReference>
<dbReference type="Gene3D" id="1.25.40.20">
    <property type="entry name" value="Ankyrin repeat-containing domain"/>
    <property type="match status" value="1"/>
</dbReference>
<evidence type="ECO:0000256" key="3">
    <source>
        <dbReference type="PROSITE-ProRule" id="PRU00023"/>
    </source>
</evidence>
<dbReference type="SMART" id="SM00248">
    <property type="entry name" value="ANK"/>
    <property type="match status" value="2"/>
</dbReference>
<feature type="compositionally biased region" description="Acidic residues" evidence="4">
    <location>
        <begin position="151"/>
        <end position="161"/>
    </location>
</feature>
<feature type="region of interest" description="Disordered" evidence="4">
    <location>
        <begin position="178"/>
        <end position="197"/>
    </location>
</feature>
<comment type="caution">
    <text evidence="5">The sequence shown here is derived from an EMBL/GenBank/DDBJ whole genome shotgun (WGS) entry which is preliminary data.</text>
</comment>
<evidence type="ECO:0000256" key="1">
    <source>
        <dbReference type="ARBA" id="ARBA00022737"/>
    </source>
</evidence>
<evidence type="ECO:0000313" key="5">
    <source>
        <dbReference type="EMBL" id="PPQ78983.1"/>
    </source>
</evidence>
<keyword evidence="1" id="KW-0677">Repeat</keyword>
<keyword evidence="6" id="KW-1185">Reference proteome</keyword>
<protein>
    <submittedName>
        <fullName evidence="5">Uncharacterized protein</fullName>
    </submittedName>
</protein>
<proteinExistence type="predicted"/>
<accession>A0A409WKA8</accession>
<dbReference type="EMBL" id="NHYD01003396">
    <property type="protein sequence ID" value="PPQ78983.1"/>
    <property type="molecule type" value="Genomic_DNA"/>
</dbReference>
<evidence type="ECO:0000313" key="6">
    <source>
        <dbReference type="Proteomes" id="UP000283269"/>
    </source>
</evidence>
<feature type="region of interest" description="Disordered" evidence="4">
    <location>
        <begin position="145"/>
        <end position="165"/>
    </location>
</feature>
<dbReference type="PROSITE" id="PS50297">
    <property type="entry name" value="ANK_REP_REGION"/>
    <property type="match status" value="1"/>
</dbReference>
<keyword evidence="2 3" id="KW-0040">ANK repeat</keyword>
<reference evidence="5 6" key="1">
    <citation type="journal article" date="2018" name="Evol. Lett.">
        <title>Horizontal gene cluster transfer increased hallucinogenic mushroom diversity.</title>
        <authorList>
            <person name="Reynolds H.T."/>
            <person name="Vijayakumar V."/>
            <person name="Gluck-Thaler E."/>
            <person name="Korotkin H.B."/>
            <person name="Matheny P.B."/>
            <person name="Slot J.C."/>
        </authorList>
    </citation>
    <scope>NUCLEOTIDE SEQUENCE [LARGE SCALE GENOMIC DNA]</scope>
    <source>
        <strain evidence="5 6">2631</strain>
    </source>
</reference>
<evidence type="ECO:0000256" key="2">
    <source>
        <dbReference type="ARBA" id="ARBA00023043"/>
    </source>
</evidence>
<dbReference type="AlphaFoldDB" id="A0A409WKA8"/>
<dbReference type="Pfam" id="PF12796">
    <property type="entry name" value="Ank_2"/>
    <property type="match status" value="1"/>
</dbReference>
<evidence type="ECO:0000256" key="4">
    <source>
        <dbReference type="SAM" id="MobiDB-lite"/>
    </source>
</evidence>
<organism evidence="5 6">
    <name type="scientific">Psilocybe cyanescens</name>
    <dbReference type="NCBI Taxonomy" id="93625"/>
    <lineage>
        <taxon>Eukaryota</taxon>
        <taxon>Fungi</taxon>
        <taxon>Dikarya</taxon>
        <taxon>Basidiomycota</taxon>
        <taxon>Agaricomycotina</taxon>
        <taxon>Agaricomycetes</taxon>
        <taxon>Agaricomycetidae</taxon>
        <taxon>Agaricales</taxon>
        <taxon>Agaricineae</taxon>
        <taxon>Strophariaceae</taxon>
        <taxon>Psilocybe</taxon>
    </lineage>
</organism>